<protein>
    <submittedName>
        <fullName evidence="2">Uncharacterized protein</fullName>
    </submittedName>
</protein>
<evidence type="ECO:0000313" key="3">
    <source>
        <dbReference type="Proteomes" id="UP000324800"/>
    </source>
</evidence>
<dbReference type="AlphaFoldDB" id="A0A5J4V613"/>
<proteinExistence type="predicted"/>
<dbReference type="EMBL" id="SNRW01009726">
    <property type="protein sequence ID" value="KAA6377561.1"/>
    <property type="molecule type" value="Genomic_DNA"/>
</dbReference>
<sequence length="83" mass="9562">MHFLYQQGLFSNPQSQIQYIQWLQHFYQPFQPFQPYQPFEIQQTSNAASQFNYGRGAAAERGFKPKGRGGRGRGAFGSNFIPL</sequence>
<dbReference type="Proteomes" id="UP000324800">
    <property type="component" value="Unassembled WGS sequence"/>
</dbReference>
<accession>A0A5J4V613</accession>
<evidence type="ECO:0000313" key="2">
    <source>
        <dbReference type="EMBL" id="KAA6377561.1"/>
    </source>
</evidence>
<comment type="caution">
    <text evidence="2">The sequence shown here is derived from an EMBL/GenBank/DDBJ whole genome shotgun (WGS) entry which is preliminary data.</text>
</comment>
<organism evidence="2 3">
    <name type="scientific">Streblomastix strix</name>
    <dbReference type="NCBI Taxonomy" id="222440"/>
    <lineage>
        <taxon>Eukaryota</taxon>
        <taxon>Metamonada</taxon>
        <taxon>Preaxostyla</taxon>
        <taxon>Oxymonadida</taxon>
        <taxon>Streblomastigidae</taxon>
        <taxon>Streblomastix</taxon>
    </lineage>
</organism>
<feature type="region of interest" description="Disordered" evidence="1">
    <location>
        <begin position="60"/>
        <end position="83"/>
    </location>
</feature>
<reference evidence="2 3" key="1">
    <citation type="submission" date="2019-03" db="EMBL/GenBank/DDBJ databases">
        <title>Single cell metagenomics reveals metabolic interactions within the superorganism composed of flagellate Streblomastix strix and complex community of Bacteroidetes bacteria on its surface.</title>
        <authorList>
            <person name="Treitli S.C."/>
            <person name="Kolisko M."/>
            <person name="Husnik F."/>
            <person name="Keeling P."/>
            <person name="Hampl V."/>
        </authorList>
    </citation>
    <scope>NUCLEOTIDE SEQUENCE [LARGE SCALE GENOMIC DNA]</scope>
    <source>
        <strain evidence="2">ST1C</strain>
    </source>
</reference>
<name>A0A5J4V613_9EUKA</name>
<gene>
    <name evidence="2" type="ORF">EZS28_026913</name>
</gene>
<evidence type="ECO:0000256" key="1">
    <source>
        <dbReference type="SAM" id="MobiDB-lite"/>
    </source>
</evidence>